<reference evidence="2" key="1">
    <citation type="journal article" date="2023" name="Mol. Phylogenet. Evol.">
        <title>Genome-scale phylogeny and comparative genomics of the fungal order Sordariales.</title>
        <authorList>
            <person name="Hensen N."/>
            <person name="Bonometti L."/>
            <person name="Westerberg I."/>
            <person name="Brannstrom I.O."/>
            <person name="Guillou S."/>
            <person name="Cros-Aarteil S."/>
            <person name="Calhoun S."/>
            <person name="Haridas S."/>
            <person name="Kuo A."/>
            <person name="Mondo S."/>
            <person name="Pangilinan J."/>
            <person name="Riley R."/>
            <person name="LaButti K."/>
            <person name="Andreopoulos B."/>
            <person name="Lipzen A."/>
            <person name="Chen C."/>
            <person name="Yan M."/>
            <person name="Daum C."/>
            <person name="Ng V."/>
            <person name="Clum A."/>
            <person name="Steindorff A."/>
            <person name="Ohm R.A."/>
            <person name="Martin F."/>
            <person name="Silar P."/>
            <person name="Natvig D.O."/>
            <person name="Lalanne C."/>
            <person name="Gautier V."/>
            <person name="Ament-Velasquez S.L."/>
            <person name="Kruys A."/>
            <person name="Hutchinson M.I."/>
            <person name="Powell A.J."/>
            <person name="Barry K."/>
            <person name="Miller A.N."/>
            <person name="Grigoriev I.V."/>
            <person name="Debuchy R."/>
            <person name="Gladieux P."/>
            <person name="Hiltunen Thoren M."/>
            <person name="Johannesson H."/>
        </authorList>
    </citation>
    <scope>NUCLEOTIDE SEQUENCE [LARGE SCALE GENOMIC DNA]</scope>
    <source>
        <strain evidence="2">CBS 340.73</strain>
    </source>
</reference>
<evidence type="ECO:0000313" key="2">
    <source>
        <dbReference type="Proteomes" id="UP001303473"/>
    </source>
</evidence>
<protein>
    <submittedName>
        <fullName evidence="1">Uncharacterized protein</fullName>
    </submittedName>
</protein>
<gene>
    <name evidence="1" type="ORF">QBC46DRAFT_402738</name>
</gene>
<keyword evidence="2" id="KW-1185">Reference proteome</keyword>
<evidence type="ECO:0000313" key="1">
    <source>
        <dbReference type="EMBL" id="KAK3946376.1"/>
    </source>
</evidence>
<organism evidence="1 2">
    <name type="scientific">Diplogelasinospora grovesii</name>
    <dbReference type="NCBI Taxonomy" id="303347"/>
    <lineage>
        <taxon>Eukaryota</taxon>
        <taxon>Fungi</taxon>
        <taxon>Dikarya</taxon>
        <taxon>Ascomycota</taxon>
        <taxon>Pezizomycotina</taxon>
        <taxon>Sordariomycetes</taxon>
        <taxon>Sordariomycetidae</taxon>
        <taxon>Sordariales</taxon>
        <taxon>Diplogelasinosporaceae</taxon>
        <taxon>Diplogelasinospora</taxon>
    </lineage>
</organism>
<proteinExistence type="predicted"/>
<dbReference type="EMBL" id="MU853752">
    <property type="protein sequence ID" value="KAK3946376.1"/>
    <property type="molecule type" value="Genomic_DNA"/>
</dbReference>
<comment type="caution">
    <text evidence="1">The sequence shown here is derived from an EMBL/GenBank/DDBJ whole genome shotgun (WGS) entry which is preliminary data.</text>
</comment>
<sequence>MQLARAAGRLLRWHAFLARSSTAARASPRKSQDHTSTPISQDDAFKWITRRNVDNFAPIGSESLPPGSVTWQRTKAGLNLARFEFRVSDHSDYEDHKPLRAAFRDALPFLRRVPSSIFAEVPISQQNTGVTSSTAPSRKAKPRPACTYSALRSIISHVCLLQHKSIKDLYPKVSLRTQGNLVLGSVILVLPMSLERFVPPIGNWNLAKRVPSLSSDSHSTGRNLAERSESTVIRVRDCHEHPLGYGT</sequence>
<name>A0AAN6NJQ0_9PEZI</name>
<dbReference type="Proteomes" id="UP001303473">
    <property type="component" value="Unassembled WGS sequence"/>
</dbReference>
<accession>A0AAN6NJQ0</accession>
<dbReference type="AlphaFoldDB" id="A0AAN6NJQ0"/>